<accession>A0ABU8LH76</accession>
<feature type="domain" description="ApeA N-terminal" evidence="2">
    <location>
        <begin position="7"/>
        <end position="279"/>
    </location>
</feature>
<comment type="caution">
    <text evidence="3">The sequence shown here is derived from an EMBL/GenBank/DDBJ whole genome shotgun (WGS) entry which is preliminary data.</text>
</comment>
<proteinExistence type="predicted"/>
<dbReference type="Proteomes" id="UP001366085">
    <property type="component" value="Unassembled WGS sequence"/>
</dbReference>
<evidence type="ECO:0000313" key="4">
    <source>
        <dbReference type="Proteomes" id="UP001366085"/>
    </source>
</evidence>
<feature type="domain" description="Apea-like HEPN" evidence="1">
    <location>
        <begin position="310"/>
        <end position="435"/>
    </location>
</feature>
<dbReference type="RefSeq" id="WP_337317367.1">
    <property type="nucleotide sequence ID" value="NZ_JBBDGN010000002.1"/>
</dbReference>
<evidence type="ECO:0000259" key="2">
    <source>
        <dbReference type="Pfam" id="PF18862"/>
    </source>
</evidence>
<organism evidence="3 4">
    <name type="scientific">Microbacterium istanbulense</name>
    <dbReference type="NCBI Taxonomy" id="3122049"/>
    <lineage>
        <taxon>Bacteria</taxon>
        <taxon>Bacillati</taxon>
        <taxon>Actinomycetota</taxon>
        <taxon>Actinomycetes</taxon>
        <taxon>Micrococcales</taxon>
        <taxon>Microbacteriaceae</taxon>
        <taxon>Microbacterium</taxon>
    </lineage>
</organism>
<dbReference type="Pfam" id="PF18739">
    <property type="entry name" value="HEPN_Apea"/>
    <property type="match status" value="1"/>
</dbReference>
<dbReference type="Pfam" id="PF18862">
    <property type="entry name" value="ApeA_NTD1"/>
    <property type="match status" value="1"/>
</dbReference>
<evidence type="ECO:0000259" key="1">
    <source>
        <dbReference type="Pfam" id="PF18739"/>
    </source>
</evidence>
<keyword evidence="4" id="KW-1185">Reference proteome</keyword>
<dbReference type="InterPro" id="IPR041229">
    <property type="entry name" value="HEPN_Apea"/>
</dbReference>
<name>A0ABU8LH76_9MICO</name>
<evidence type="ECO:0000313" key="3">
    <source>
        <dbReference type="EMBL" id="MEJ1090684.1"/>
    </source>
</evidence>
<gene>
    <name evidence="3" type="ORF">WDU93_03175</name>
</gene>
<reference evidence="3 4" key="1">
    <citation type="submission" date="2024-02" db="EMBL/GenBank/DDBJ databases">
        <authorList>
            <person name="Saticioglu I.B."/>
        </authorList>
    </citation>
    <scope>NUCLEOTIDE SEQUENCE [LARGE SCALE GENOMIC DNA]</scope>
    <source>
        <strain evidence="3 4">Mu-43</strain>
    </source>
</reference>
<protein>
    <submittedName>
        <fullName evidence="3">HEPN domain-containing protein</fullName>
    </submittedName>
</protein>
<dbReference type="EMBL" id="JBBDGN010000002">
    <property type="protein sequence ID" value="MEJ1090684.1"/>
    <property type="molecule type" value="Genomic_DNA"/>
</dbReference>
<dbReference type="InterPro" id="IPR041223">
    <property type="entry name" value="ApeA_NTD"/>
</dbReference>
<sequence>MTDLARELYGQWWFKEGQPHVMGRLVIHVDGSVRLDLSGSLMRFDDTVPVIWGVAEGIPVTLTHCFSLIQRGLGPGPGGEFQRLHARRAYVGAHFHPEEAIFSGARVSLENLTGFLAAPVVNRMVDEDRPGLVAAVSGLESTAHYGEWTVTARSHADSFRSVESRASTTVSTSVTPYLHLTPPEPVAVDAFNGLIQHLSDLMTLASGEACGLVSTLFTVATDTEPAAGDTLERFVEMPATVEAYGRRIHTASPDVEGTSFYEFRFTCNDIAFEDVIPAWLTLREDAATACNVFFGMQYARPGYTETRLLLSAIAAEGFHAAFSDTTTHMADEDFEVLRAKVLDAVEDEDERAWVDSALANRMSFRRRLRALTRIPDRAARSLVVPDVETWVDDVVAARNTLAHTGNHTLDTNPFTLEQMTTGVLTLVLMEKLGLPGEHQQRVARELAVHD</sequence>